<gene>
    <name evidence="3" type="primary">Amacr</name>
    <name evidence="3" type="ORF">LOC62_01G001091</name>
</gene>
<dbReference type="GO" id="GO:0003824">
    <property type="term" value="F:catalytic activity"/>
    <property type="evidence" value="ECO:0007669"/>
    <property type="project" value="InterPro"/>
</dbReference>
<dbReference type="Gene3D" id="3.40.50.10540">
    <property type="entry name" value="Crotonobetainyl-coa:carnitine coa-transferase, domain 1"/>
    <property type="match status" value="1"/>
</dbReference>
<dbReference type="InterPro" id="IPR044855">
    <property type="entry name" value="CoA-Trfase_III_dom3_sf"/>
</dbReference>
<sequence>MSFPLQGLRVVEFSGIGPGPFASMVLADFGADVVRIDRGGSLRSDVTSRGKTSLIVDLKDPNGKAVLHKMLAKADVLIDPYRPGVLDKLGFGPAQLEKLNPRLIVARMTGFPRNNSTYSQMAGHDINYIAASGVLDMIRSKDAHGEPSTPVPPLNLLGDFAGGGIMLVLGILFAVIERQASGKGQVVDTDMVSGARYISSFPLLLAHPQSGAFMWSNPPGNNLLDGGAPFYGVYKTKDDKYMSVGCLEPEFFAEFARIINPFLRSPLSVETQQDPSSWAEMRGTLADAFATKTRDEWAKLFHETDACCVPVLTAADVSGNELGQPGAQASADVPLPPAPHPNLSRTPARSIPTYSEQTDFFIEKGSGLDKVLGQLGGQLSAEETAYLKKANGAKAKL</sequence>
<feature type="region of interest" description="Disordered" evidence="2">
    <location>
        <begin position="320"/>
        <end position="350"/>
    </location>
</feature>
<dbReference type="Gene3D" id="3.30.1540.10">
    <property type="entry name" value="formyl-coa transferase, domain 3"/>
    <property type="match status" value="1"/>
</dbReference>
<dbReference type="EMBL" id="CP086714">
    <property type="protein sequence ID" value="WOO77515.1"/>
    <property type="molecule type" value="Genomic_DNA"/>
</dbReference>
<dbReference type="Proteomes" id="UP000827549">
    <property type="component" value="Chromosome 1"/>
</dbReference>
<dbReference type="AlphaFoldDB" id="A0AAF0Y0F7"/>
<evidence type="ECO:0000313" key="4">
    <source>
        <dbReference type="Proteomes" id="UP000827549"/>
    </source>
</evidence>
<evidence type="ECO:0000313" key="3">
    <source>
        <dbReference type="EMBL" id="WOO77515.1"/>
    </source>
</evidence>
<dbReference type="PANTHER" id="PTHR48228:SF5">
    <property type="entry name" value="ALPHA-METHYLACYL-COA RACEMASE"/>
    <property type="match status" value="1"/>
</dbReference>
<name>A0AAF0Y0F7_9TREE</name>
<dbReference type="InterPro" id="IPR023606">
    <property type="entry name" value="CoA-Trfase_III_dom_1_sf"/>
</dbReference>
<proteinExistence type="inferred from homology"/>
<keyword evidence="4" id="KW-1185">Reference proteome</keyword>
<evidence type="ECO:0000256" key="1">
    <source>
        <dbReference type="ARBA" id="ARBA00008383"/>
    </source>
</evidence>
<dbReference type="RefSeq" id="XP_062623547.1">
    <property type="nucleotide sequence ID" value="XM_062767563.1"/>
</dbReference>
<dbReference type="GeneID" id="87804349"/>
<comment type="similarity">
    <text evidence="1">Belongs to the CoA-transferase III family.</text>
</comment>
<dbReference type="InterPro" id="IPR050509">
    <property type="entry name" value="CoA-transferase_III"/>
</dbReference>
<reference evidence="3" key="1">
    <citation type="submission" date="2023-10" db="EMBL/GenBank/DDBJ databases">
        <authorList>
            <person name="Noh H."/>
        </authorList>
    </citation>
    <scope>NUCLEOTIDE SEQUENCE</scope>
    <source>
        <strain evidence="3">DUCC4014</strain>
    </source>
</reference>
<evidence type="ECO:0000256" key="2">
    <source>
        <dbReference type="SAM" id="MobiDB-lite"/>
    </source>
</evidence>
<organism evidence="3 4">
    <name type="scientific">Vanrija pseudolonga</name>
    <dbReference type="NCBI Taxonomy" id="143232"/>
    <lineage>
        <taxon>Eukaryota</taxon>
        <taxon>Fungi</taxon>
        <taxon>Dikarya</taxon>
        <taxon>Basidiomycota</taxon>
        <taxon>Agaricomycotina</taxon>
        <taxon>Tremellomycetes</taxon>
        <taxon>Trichosporonales</taxon>
        <taxon>Trichosporonaceae</taxon>
        <taxon>Vanrija</taxon>
    </lineage>
</organism>
<dbReference type="InterPro" id="IPR003673">
    <property type="entry name" value="CoA-Trfase_fam_III"/>
</dbReference>
<dbReference type="Pfam" id="PF02515">
    <property type="entry name" value="CoA_transf_3"/>
    <property type="match status" value="1"/>
</dbReference>
<protein>
    <submittedName>
        <fullName evidence="3">Alpha-methylacyl-CoA racemase</fullName>
    </submittedName>
</protein>
<dbReference type="PANTHER" id="PTHR48228">
    <property type="entry name" value="SUCCINYL-COA--D-CITRAMALATE COA-TRANSFERASE"/>
    <property type="match status" value="1"/>
</dbReference>
<dbReference type="SUPFAM" id="SSF89796">
    <property type="entry name" value="CoA-transferase family III (CaiB/BaiF)"/>
    <property type="match status" value="1"/>
</dbReference>
<accession>A0AAF0Y0F7</accession>